<dbReference type="PANTHER" id="PTHR12315">
    <property type="entry name" value="BICOID-INTERACTING PROTEIN RELATED"/>
    <property type="match status" value="1"/>
</dbReference>
<proteinExistence type="inferred from homology"/>
<sequence length="281" mass="31871">MSAPTYGNYHGYYTKRPVLNDERLASLPKGLFGKARVLDVGCNEGWVTCEIAQSYGAHFVVGVDIDESLISGAWRRRRTVWSMQEPTKRKATTENDGEDRESALPKKKKRKLEEAADEQSECTPKRHYFPASCEHEFGSLPIPPSSVRGKNVFPHNITFRTADWVNKDIHEDAEGYDVVVGFSISKWIHLNEGDEGLERFFKKVHRVLRPGGSFVLEPQPWDSYAKARRMSQKLKENAKHLLIKPTDFESVLKEIGFSSAKHFGTIGEGGFSRPIDLFVKN</sequence>
<dbReference type="Pfam" id="PF13649">
    <property type="entry name" value="Methyltransf_25"/>
    <property type="match status" value="1"/>
</dbReference>
<evidence type="ECO:0000256" key="7">
    <source>
        <dbReference type="SAM" id="MobiDB-lite"/>
    </source>
</evidence>
<dbReference type="EC" id="2.1.1.-" evidence="6"/>
<feature type="domain" description="Bin3-type SAM" evidence="8">
    <location>
        <begin position="21"/>
        <end position="281"/>
    </location>
</feature>
<accession>A0A8H4QSS4</accession>
<evidence type="ECO:0000313" key="10">
    <source>
        <dbReference type="Proteomes" id="UP000521872"/>
    </source>
</evidence>
<evidence type="ECO:0000256" key="4">
    <source>
        <dbReference type="ARBA" id="ARBA00022691"/>
    </source>
</evidence>
<dbReference type="InterPro" id="IPR024160">
    <property type="entry name" value="BIN3_SAM-bd_dom"/>
</dbReference>
<dbReference type="Pfam" id="PF06859">
    <property type="entry name" value="Bin3"/>
    <property type="match status" value="1"/>
</dbReference>
<dbReference type="Proteomes" id="UP000521872">
    <property type="component" value="Unassembled WGS sequence"/>
</dbReference>
<dbReference type="GO" id="GO:0017069">
    <property type="term" value="F:snRNA binding"/>
    <property type="evidence" value="ECO:0007669"/>
    <property type="project" value="TreeGrafter"/>
</dbReference>
<dbReference type="Gene3D" id="3.40.50.150">
    <property type="entry name" value="Vaccinia Virus protein VP39"/>
    <property type="match status" value="1"/>
</dbReference>
<reference evidence="9 10" key="1">
    <citation type="submission" date="2019-12" db="EMBL/GenBank/DDBJ databases">
        <authorList>
            <person name="Floudas D."/>
            <person name="Bentzer J."/>
            <person name="Ahren D."/>
            <person name="Johansson T."/>
            <person name="Persson P."/>
            <person name="Tunlid A."/>
        </authorList>
    </citation>
    <scope>NUCLEOTIDE SEQUENCE [LARGE SCALE GENOMIC DNA]</scope>
    <source>
        <strain evidence="9 10">CBS 102.39</strain>
    </source>
</reference>
<comment type="caution">
    <text evidence="9">The sequence shown here is derived from an EMBL/GenBank/DDBJ whole genome shotgun (WGS) entry which is preliminary data.</text>
</comment>
<dbReference type="PANTHER" id="PTHR12315:SF0">
    <property type="entry name" value="7SK SNRNA METHYLPHOSPHATE CAPPING ENZYME"/>
    <property type="match status" value="1"/>
</dbReference>
<keyword evidence="10" id="KW-1185">Reference proteome</keyword>
<dbReference type="SUPFAM" id="SSF53335">
    <property type="entry name" value="S-adenosyl-L-methionine-dependent methyltransferases"/>
    <property type="match status" value="1"/>
</dbReference>
<dbReference type="AlphaFoldDB" id="A0A8H4QSS4"/>
<dbReference type="GO" id="GO:0040031">
    <property type="term" value="P:snRNA modification"/>
    <property type="evidence" value="ECO:0007669"/>
    <property type="project" value="TreeGrafter"/>
</dbReference>
<protein>
    <recommendedName>
        <fullName evidence="6">RNA methyltransferase</fullName>
        <ecNumber evidence="6">2.1.1.-</ecNumber>
    </recommendedName>
</protein>
<evidence type="ECO:0000313" key="9">
    <source>
        <dbReference type="EMBL" id="KAF4616760.1"/>
    </source>
</evidence>
<evidence type="ECO:0000259" key="8">
    <source>
        <dbReference type="PROSITE" id="PS51515"/>
    </source>
</evidence>
<evidence type="ECO:0000256" key="1">
    <source>
        <dbReference type="ARBA" id="ARBA00008361"/>
    </source>
</evidence>
<feature type="region of interest" description="Disordered" evidence="7">
    <location>
        <begin position="84"/>
        <end position="123"/>
    </location>
</feature>
<name>A0A8H4QSS4_9AGAR</name>
<evidence type="ECO:0000256" key="3">
    <source>
        <dbReference type="ARBA" id="ARBA00022679"/>
    </source>
</evidence>
<dbReference type="CDD" id="cd02440">
    <property type="entry name" value="AdoMet_MTases"/>
    <property type="match status" value="1"/>
</dbReference>
<dbReference type="InterPro" id="IPR041698">
    <property type="entry name" value="Methyltransf_25"/>
</dbReference>
<organism evidence="9 10">
    <name type="scientific">Agrocybe pediades</name>
    <dbReference type="NCBI Taxonomy" id="84607"/>
    <lineage>
        <taxon>Eukaryota</taxon>
        <taxon>Fungi</taxon>
        <taxon>Dikarya</taxon>
        <taxon>Basidiomycota</taxon>
        <taxon>Agaricomycotina</taxon>
        <taxon>Agaricomycetes</taxon>
        <taxon>Agaricomycetidae</taxon>
        <taxon>Agaricales</taxon>
        <taxon>Agaricineae</taxon>
        <taxon>Strophariaceae</taxon>
        <taxon>Agrocybe</taxon>
    </lineage>
</organism>
<keyword evidence="3 6" id="KW-0808">Transferase</keyword>
<evidence type="ECO:0000256" key="2">
    <source>
        <dbReference type="ARBA" id="ARBA00022603"/>
    </source>
</evidence>
<dbReference type="EMBL" id="JAACJL010000031">
    <property type="protein sequence ID" value="KAF4616760.1"/>
    <property type="molecule type" value="Genomic_DNA"/>
</dbReference>
<keyword evidence="4 5" id="KW-0949">S-adenosyl-L-methionine</keyword>
<dbReference type="GO" id="GO:0008171">
    <property type="term" value="F:O-methyltransferase activity"/>
    <property type="evidence" value="ECO:0007669"/>
    <property type="project" value="UniProtKB-UniRule"/>
</dbReference>
<gene>
    <name evidence="9" type="ORF">D9613_008464</name>
</gene>
<keyword evidence="2 6" id="KW-0489">Methyltransferase</keyword>
<dbReference type="GO" id="GO:0008173">
    <property type="term" value="F:RNA methyltransferase activity"/>
    <property type="evidence" value="ECO:0007669"/>
    <property type="project" value="UniProtKB-UniRule"/>
</dbReference>
<dbReference type="GO" id="GO:0032259">
    <property type="term" value="P:methylation"/>
    <property type="evidence" value="ECO:0007669"/>
    <property type="project" value="UniProtKB-KW"/>
</dbReference>
<dbReference type="InterPro" id="IPR010675">
    <property type="entry name" value="Bin3_C"/>
</dbReference>
<evidence type="ECO:0000256" key="5">
    <source>
        <dbReference type="PROSITE-ProRule" id="PRU00848"/>
    </source>
</evidence>
<comment type="similarity">
    <text evidence="1 6">Belongs to the methyltransferase superfamily.</text>
</comment>
<evidence type="ECO:0000256" key="6">
    <source>
        <dbReference type="RuleBase" id="RU367087"/>
    </source>
</evidence>
<dbReference type="PROSITE" id="PS51515">
    <property type="entry name" value="BIN3_SAM"/>
    <property type="match status" value="1"/>
</dbReference>
<dbReference type="InterPro" id="IPR029063">
    <property type="entry name" value="SAM-dependent_MTases_sf"/>
</dbReference>
<dbReference type="InterPro" id="IPR039772">
    <property type="entry name" value="Bin3-like"/>
</dbReference>